<evidence type="ECO:0000313" key="8">
    <source>
        <dbReference type="Proteomes" id="UP000619788"/>
    </source>
</evidence>
<dbReference type="PROSITE" id="PS50011">
    <property type="entry name" value="PROTEIN_KINASE_DOM"/>
    <property type="match status" value="1"/>
</dbReference>
<dbReference type="GO" id="GO:0004674">
    <property type="term" value="F:protein serine/threonine kinase activity"/>
    <property type="evidence" value="ECO:0007669"/>
    <property type="project" value="TreeGrafter"/>
</dbReference>
<keyword evidence="2" id="KW-0547">Nucleotide-binding</keyword>
<keyword evidence="8" id="KW-1185">Reference proteome</keyword>
<dbReference type="SMART" id="SM00220">
    <property type="entry name" value="S_TKc"/>
    <property type="match status" value="1"/>
</dbReference>
<dbReference type="SUPFAM" id="SSF51004">
    <property type="entry name" value="C-terminal (heme d1) domain of cytochrome cd1-nitrite reductase"/>
    <property type="match status" value="1"/>
</dbReference>
<dbReference type="AlphaFoldDB" id="A0A8J3SFB6"/>
<accession>A0A8J3SFB6</accession>
<evidence type="ECO:0000256" key="1">
    <source>
        <dbReference type="ARBA" id="ARBA00022679"/>
    </source>
</evidence>
<reference evidence="7 8" key="1">
    <citation type="submission" date="2021-01" db="EMBL/GenBank/DDBJ databases">
        <title>Whole genome shotgun sequence of Planobispora siamensis NBRC 107568.</title>
        <authorList>
            <person name="Komaki H."/>
            <person name="Tamura T."/>
        </authorList>
    </citation>
    <scope>NUCLEOTIDE SEQUENCE [LARGE SCALE GENOMIC DNA]</scope>
    <source>
        <strain evidence="7 8">NBRC 107568</strain>
    </source>
</reference>
<dbReference type="RefSeq" id="WP_204063275.1">
    <property type="nucleotide sequence ID" value="NZ_BOOJ01000014.1"/>
</dbReference>
<dbReference type="InterPro" id="IPR015943">
    <property type="entry name" value="WD40/YVTN_repeat-like_dom_sf"/>
</dbReference>
<dbReference type="InterPro" id="IPR011047">
    <property type="entry name" value="Quinoprotein_ADH-like_sf"/>
</dbReference>
<dbReference type="PANTHER" id="PTHR43289:SF34">
    <property type="entry name" value="SERINE_THREONINE-PROTEIN KINASE YBDM-RELATED"/>
    <property type="match status" value="1"/>
</dbReference>
<name>A0A8J3SFB6_9ACTN</name>
<gene>
    <name evidence="7" type="ORF">Psi01_15840</name>
</gene>
<dbReference type="Pfam" id="PF00400">
    <property type="entry name" value="WD40"/>
    <property type="match status" value="2"/>
</dbReference>
<dbReference type="Pfam" id="PF20703">
    <property type="entry name" value="nSTAND1"/>
    <property type="match status" value="1"/>
</dbReference>
<organism evidence="7 8">
    <name type="scientific">Planobispora siamensis</name>
    <dbReference type="NCBI Taxonomy" id="936338"/>
    <lineage>
        <taxon>Bacteria</taxon>
        <taxon>Bacillati</taxon>
        <taxon>Actinomycetota</taxon>
        <taxon>Actinomycetes</taxon>
        <taxon>Streptosporangiales</taxon>
        <taxon>Streptosporangiaceae</taxon>
        <taxon>Planobispora</taxon>
    </lineage>
</organism>
<dbReference type="InterPro" id="IPR011048">
    <property type="entry name" value="Haem_d1_sf"/>
</dbReference>
<dbReference type="PANTHER" id="PTHR43289">
    <property type="entry name" value="MITOGEN-ACTIVATED PROTEIN KINASE KINASE KINASE 20-RELATED"/>
    <property type="match status" value="1"/>
</dbReference>
<dbReference type="SUPFAM" id="SSF50998">
    <property type="entry name" value="Quinoprotein alcohol dehydrogenase-like"/>
    <property type="match status" value="1"/>
</dbReference>
<dbReference type="Proteomes" id="UP000619788">
    <property type="component" value="Unassembled WGS sequence"/>
</dbReference>
<feature type="repeat" description="WD" evidence="5">
    <location>
        <begin position="888"/>
        <end position="930"/>
    </location>
</feature>
<dbReference type="SMART" id="SM00320">
    <property type="entry name" value="WD40"/>
    <property type="match status" value="5"/>
</dbReference>
<comment type="caution">
    <text evidence="7">The sequence shown here is derived from an EMBL/GenBank/DDBJ whole genome shotgun (WGS) entry which is preliminary data.</text>
</comment>
<dbReference type="InterPro" id="IPR011009">
    <property type="entry name" value="Kinase-like_dom_sf"/>
</dbReference>
<dbReference type="PROSITE" id="PS00108">
    <property type="entry name" value="PROTEIN_KINASE_ST"/>
    <property type="match status" value="1"/>
</dbReference>
<evidence type="ECO:0000256" key="3">
    <source>
        <dbReference type="ARBA" id="ARBA00022777"/>
    </source>
</evidence>
<proteinExistence type="predicted"/>
<dbReference type="Gene3D" id="3.30.200.20">
    <property type="entry name" value="Phosphorylase Kinase, domain 1"/>
    <property type="match status" value="1"/>
</dbReference>
<dbReference type="InterPro" id="IPR001680">
    <property type="entry name" value="WD40_rpt"/>
</dbReference>
<evidence type="ECO:0000256" key="2">
    <source>
        <dbReference type="ARBA" id="ARBA00022741"/>
    </source>
</evidence>
<dbReference type="SUPFAM" id="SSF56112">
    <property type="entry name" value="Protein kinase-like (PK-like)"/>
    <property type="match status" value="1"/>
</dbReference>
<dbReference type="InterPro" id="IPR049052">
    <property type="entry name" value="nSTAND1"/>
</dbReference>
<protein>
    <recommendedName>
        <fullName evidence="6">Protein kinase domain-containing protein</fullName>
    </recommendedName>
</protein>
<dbReference type="GO" id="GO:0005524">
    <property type="term" value="F:ATP binding"/>
    <property type="evidence" value="ECO:0007669"/>
    <property type="project" value="UniProtKB-KW"/>
</dbReference>
<evidence type="ECO:0000259" key="6">
    <source>
        <dbReference type="PROSITE" id="PS50011"/>
    </source>
</evidence>
<dbReference type="Gene3D" id="2.130.10.10">
    <property type="entry name" value="YVTN repeat-like/Quinoprotein amine dehydrogenase"/>
    <property type="match status" value="4"/>
</dbReference>
<feature type="domain" description="Protein kinase" evidence="6">
    <location>
        <begin position="16"/>
        <end position="264"/>
    </location>
</feature>
<dbReference type="InterPro" id="IPR000719">
    <property type="entry name" value="Prot_kinase_dom"/>
</dbReference>
<keyword evidence="3" id="KW-0418">Kinase</keyword>
<evidence type="ECO:0000256" key="5">
    <source>
        <dbReference type="PROSITE-ProRule" id="PRU00221"/>
    </source>
</evidence>
<evidence type="ECO:0000313" key="7">
    <source>
        <dbReference type="EMBL" id="GIH90954.1"/>
    </source>
</evidence>
<dbReference type="EMBL" id="BOOJ01000014">
    <property type="protein sequence ID" value="GIH90954.1"/>
    <property type="molecule type" value="Genomic_DNA"/>
</dbReference>
<dbReference type="InterPro" id="IPR008271">
    <property type="entry name" value="Ser/Thr_kinase_AS"/>
</dbReference>
<keyword evidence="5" id="KW-0853">WD repeat</keyword>
<dbReference type="Gene3D" id="1.10.510.10">
    <property type="entry name" value="Transferase(Phosphotransferase) domain 1"/>
    <property type="match status" value="1"/>
</dbReference>
<evidence type="ECO:0000256" key="4">
    <source>
        <dbReference type="ARBA" id="ARBA00022840"/>
    </source>
</evidence>
<dbReference type="PROSITE" id="PS50082">
    <property type="entry name" value="WD_REPEATS_2"/>
    <property type="match status" value="1"/>
</dbReference>
<keyword evidence="4" id="KW-0067">ATP-binding</keyword>
<sequence>MSSGLIDGDPQRLGDYWLAGRLGAGGQGVVYEAYDAGGRRVAVKVLHGDAATDAELRQRFGREATAARKVASFCTAAVIDADLDGPRPYIVSEYVEGPSLRRAVSDGRRFGGGDLHRLATAVATALTAIHDAGVVHRDLKPDNVLLGPDGPRVIDFGIARTADMSLTATGMVTGTPTYMAPEIFTGERAQPAADVFAWGGIMVFAATGADPFQAETLGAVMHRVLSSEPDLDDLPEGVRPLVAAALAKDPRARPSARDLLLALVSGGGLDTTSLLMAGSDAGARVRGDSSDPALGTLAEDCYALLGPVERELAPEVFLRLVTVTDDGQQIPRRAQWAELVDGRDEEETAAVRRLLEIFAYLVGRDDREVWLSRPALPLAWPRMRQWVRANWDGLRAHREILSAAWRWHAQGRRDGDLLQGGSLQNAMTWAATGRRDITLSTVERDFLEAATALSRRRARRNRLVFSALVVLLVAALVAGTIAVQQSRVADERAATIAARLEEAQARQLAATAESLRVSDPVRAMLLSVAAWRLAPVTEARAALTGSLTRREIATFRDPAVEVRTVRALSRDGRVLASASGGRVRLWDVRTGRRITSFSGVGDDVRQIALSPSGRLLVTVGDAWIRTWDAATGRPVGPGRIHPDQADTDLGVSFGLSDDWVAVHGGQGTAGIQHTGTGRIRKMPASVYGIHADISPDGRYFATGGFLTRPAIVEHDTQRVIPLGAACECSAPIAYSPDGRTLALGKGGRVELYDAATGSMKSRLSGRDEQGNLVFSPDGRFLAAAGPAGIKVWRLEDRRLLMTHKTGMDVWPVVAFDPDGRTLRYLVEDGVTTLDLSHVSGARGEPLYGELETLLSPDARLAAVKEYEENRVRLMDVRGNTTLATLELGEGTAEEYAEMAFSADGGRLAVNAGTDGEITVWDTATFRRVAALSTGGEATVEGLAVDADGSAVAAHLSDFTGETSQDEVRLWEVPTGRRLWARREPRPDELVFRPDGRAVAITSGDRRLLEAATGRPYGAPYGPPLTESRITVVFDRDGSRFAVADSLGRVSVWETASRNRVGPVLRIGAEEERGALFFSPKGDVLAVRTGARTVGLWDIATGTRLGGPLPTGSGPLRGMAFTADGSRLITLDGDGERVEHPVDPEAVAAAVCSRAGRTLAPAEWREHLPGLAYRDVCAARR</sequence>
<dbReference type="Pfam" id="PF00069">
    <property type="entry name" value="Pkinase"/>
    <property type="match status" value="1"/>
</dbReference>
<keyword evidence="1" id="KW-0808">Transferase</keyword>
<dbReference type="CDD" id="cd14014">
    <property type="entry name" value="STKc_PknB_like"/>
    <property type="match status" value="1"/>
</dbReference>